<name>A0A9Q0QEB4_SALVM</name>
<organism evidence="2 3">
    <name type="scientific">Salix viminalis</name>
    <name type="common">Common osier</name>
    <name type="synonym">Basket willow</name>
    <dbReference type="NCBI Taxonomy" id="40686"/>
    <lineage>
        <taxon>Eukaryota</taxon>
        <taxon>Viridiplantae</taxon>
        <taxon>Streptophyta</taxon>
        <taxon>Embryophyta</taxon>
        <taxon>Tracheophyta</taxon>
        <taxon>Spermatophyta</taxon>
        <taxon>Magnoliopsida</taxon>
        <taxon>eudicotyledons</taxon>
        <taxon>Gunneridae</taxon>
        <taxon>Pentapetalae</taxon>
        <taxon>rosids</taxon>
        <taxon>fabids</taxon>
        <taxon>Malpighiales</taxon>
        <taxon>Salicaceae</taxon>
        <taxon>Saliceae</taxon>
        <taxon>Salix</taxon>
    </lineage>
</organism>
<keyword evidence="2" id="KW-0808">Transferase</keyword>
<sequence>MESLLSAFLWKGVSLSTKGAKVAWKQLCFPKSEGGLGIKRLKTWNQAAAINHIWTLLTDKESLWVAWVLKHLLKGRPFWQVTIPSNPSWIWWKILQAREQCRGGFRVKMGNGQNTFLWYDYWLPNGNRPIDILPQRTLSSSTLSWTAKPRVSMSDLVTWHGSSSGRFTIASAWNFIRSRKAVNIIHKVLWHPLHIPRHSFMLWLAAQGRLRTSDRLPVTSIDDQNCKLCTNLPESHDHLFFSCSFLSQVWQLIQDRSHKQWPALPWHGLLDWTARRYKDARSIDDFIGPLIFAATVYHVWQERNSRIFRSNAKSVCNVVDGIFQQIRDLLMNNGGPAISEQIQAIWNLSQIA</sequence>
<evidence type="ECO:0000313" key="3">
    <source>
        <dbReference type="Proteomes" id="UP001151529"/>
    </source>
</evidence>
<accession>A0A9Q0QEB4</accession>
<keyword evidence="3" id="KW-1185">Reference proteome</keyword>
<evidence type="ECO:0000313" key="2">
    <source>
        <dbReference type="EMBL" id="KAJ6704534.1"/>
    </source>
</evidence>
<keyword evidence="2" id="KW-0695">RNA-directed DNA polymerase</keyword>
<reference evidence="2" key="2">
    <citation type="journal article" date="2023" name="Int. J. Mol. Sci.">
        <title>De Novo Assembly and Annotation of 11 Diverse Shrub Willow (Salix) Genomes Reveals Novel Gene Organization in Sex-Linked Regions.</title>
        <authorList>
            <person name="Hyden B."/>
            <person name="Feng K."/>
            <person name="Yates T.B."/>
            <person name="Jawdy S."/>
            <person name="Cereghino C."/>
            <person name="Smart L.B."/>
            <person name="Muchero W."/>
        </authorList>
    </citation>
    <scope>NUCLEOTIDE SEQUENCE [LARGE SCALE GENOMIC DNA]</scope>
    <source>
        <tissue evidence="2">Shoot tip</tissue>
    </source>
</reference>
<feature type="domain" description="Reverse transcriptase zinc-binding" evidence="1">
    <location>
        <begin position="167"/>
        <end position="250"/>
    </location>
</feature>
<comment type="caution">
    <text evidence="2">The sequence shown here is derived from an EMBL/GenBank/DDBJ whole genome shotgun (WGS) entry which is preliminary data.</text>
</comment>
<dbReference type="Proteomes" id="UP001151529">
    <property type="component" value="Chromosome 3"/>
</dbReference>
<dbReference type="EMBL" id="JAPFFL010000009">
    <property type="protein sequence ID" value="KAJ6704534.1"/>
    <property type="molecule type" value="Genomic_DNA"/>
</dbReference>
<dbReference type="AlphaFoldDB" id="A0A9Q0QEB4"/>
<evidence type="ECO:0000259" key="1">
    <source>
        <dbReference type="Pfam" id="PF13966"/>
    </source>
</evidence>
<reference evidence="2" key="1">
    <citation type="submission" date="2022-11" db="EMBL/GenBank/DDBJ databases">
        <authorList>
            <person name="Hyden B.L."/>
            <person name="Feng K."/>
            <person name="Yates T."/>
            <person name="Jawdy S."/>
            <person name="Smart L.B."/>
            <person name="Muchero W."/>
        </authorList>
    </citation>
    <scope>NUCLEOTIDE SEQUENCE</scope>
    <source>
        <tissue evidence="2">Shoot tip</tissue>
    </source>
</reference>
<dbReference type="GO" id="GO:0003964">
    <property type="term" value="F:RNA-directed DNA polymerase activity"/>
    <property type="evidence" value="ECO:0007669"/>
    <property type="project" value="UniProtKB-KW"/>
</dbReference>
<keyword evidence="2" id="KW-0548">Nucleotidyltransferase</keyword>
<dbReference type="OrthoDB" id="1748960at2759"/>
<gene>
    <name evidence="2" type="ORF">OIU85_030355</name>
</gene>
<dbReference type="PANTHER" id="PTHR33116">
    <property type="entry name" value="REVERSE TRANSCRIPTASE ZINC-BINDING DOMAIN-CONTAINING PROTEIN-RELATED-RELATED"/>
    <property type="match status" value="1"/>
</dbReference>
<proteinExistence type="predicted"/>
<dbReference type="InterPro" id="IPR026960">
    <property type="entry name" value="RVT-Znf"/>
</dbReference>
<dbReference type="Pfam" id="PF13966">
    <property type="entry name" value="zf-RVT"/>
    <property type="match status" value="1"/>
</dbReference>
<dbReference type="PANTHER" id="PTHR33116:SF78">
    <property type="entry name" value="OS12G0587133 PROTEIN"/>
    <property type="match status" value="1"/>
</dbReference>
<protein>
    <submittedName>
        <fullName evidence="2">REVERSE TRANSCRIPTASE ZINC-BINDING DOMAIN-CONTAINING PROTEIN-RELATED-RELATED</fullName>
    </submittedName>
</protein>